<reference evidence="2" key="1">
    <citation type="submission" date="2022-11" db="UniProtKB">
        <authorList>
            <consortium name="WormBaseParasite"/>
        </authorList>
    </citation>
    <scope>IDENTIFICATION</scope>
</reference>
<proteinExistence type="predicted"/>
<organism evidence="1 2">
    <name type="scientific">Ditylenchus dipsaci</name>
    <dbReference type="NCBI Taxonomy" id="166011"/>
    <lineage>
        <taxon>Eukaryota</taxon>
        <taxon>Metazoa</taxon>
        <taxon>Ecdysozoa</taxon>
        <taxon>Nematoda</taxon>
        <taxon>Chromadorea</taxon>
        <taxon>Rhabditida</taxon>
        <taxon>Tylenchina</taxon>
        <taxon>Tylenchomorpha</taxon>
        <taxon>Sphaerularioidea</taxon>
        <taxon>Anguinidae</taxon>
        <taxon>Anguininae</taxon>
        <taxon>Ditylenchus</taxon>
    </lineage>
</organism>
<evidence type="ECO:0000313" key="1">
    <source>
        <dbReference type="Proteomes" id="UP000887574"/>
    </source>
</evidence>
<accession>A0A915EKP4</accession>
<dbReference type="Proteomes" id="UP000887574">
    <property type="component" value="Unplaced"/>
</dbReference>
<dbReference type="AlphaFoldDB" id="A0A915EKP4"/>
<name>A0A915EKP4_9BILA</name>
<keyword evidence="1" id="KW-1185">Reference proteome</keyword>
<protein>
    <submittedName>
        <fullName evidence="2">Uncharacterized protein</fullName>
    </submittedName>
</protein>
<dbReference type="WBParaSite" id="jg7325">
    <property type="protein sequence ID" value="jg7325"/>
    <property type="gene ID" value="jg7325"/>
</dbReference>
<evidence type="ECO:0000313" key="2">
    <source>
        <dbReference type="WBParaSite" id="jg7325"/>
    </source>
</evidence>
<sequence length="182" mass="21137">MLLFIEWKLTNLCKTSCQLRRSRSGACLAQCSSTAAHSRCQRCRSASRTGRSRRNRSGGHRYHHQVREGNDKAVYRGFQFIADFRNRDETKQYWYCDKFRESNGSAGPSTLKRWNRQVFSKESTIMGFRCLSNERLFGSKLFQCDFSCAVCYKLNKPLDYASRLLINEMIGEFKEVPAFAAH</sequence>